<evidence type="ECO:0000256" key="6">
    <source>
        <dbReference type="RuleBase" id="RU003653"/>
    </source>
</evidence>
<dbReference type="Pfam" id="PF00557">
    <property type="entry name" value="Peptidase_M24"/>
    <property type="match status" value="1"/>
</dbReference>
<evidence type="ECO:0000256" key="5">
    <source>
        <dbReference type="HAMAP-Rule" id="MF_03174"/>
    </source>
</evidence>
<dbReference type="Gene3D" id="3.90.230.10">
    <property type="entry name" value="Creatinase/methionine aminopeptidase superfamily"/>
    <property type="match status" value="1"/>
</dbReference>
<comment type="catalytic activity">
    <reaction evidence="5 6">
        <text>Release of N-terminal amino acids, preferentially methionine, from peptides and arylamides.</text>
        <dbReference type="EC" id="3.4.11.18"/>
    </reaction>
</comment>
<feature type="binding site" evidence="5">
    <location>
        <position position="139"/>
    </location>
    <ligand>
        <name>a divalent metal cation</name>
        <dbReference type="ChEBI" id="CHEBI:60240"/>
        <label>1</label>
    </ligand>
</feature>
<protein>
    <recommendedName>
        <fullName evidence="6">Methionine aminopeptidase</fullName>
        <ecNumber evidence="6">3.4.11.18</ecNumber>
    </recommendedName>
</protein>
<dbReference type="GeneTree" id="ENSGT00940000157735"/>
<keyword evidence="9" id="KW-1185">Reference proteome</keyword>
<dbReference type="AlphaFoldDB" id="A0A3Q2Y7Z7"/>
<keyword evidence="4 5" id="KW-0378">Hydrolase</keyword>
<comment type="cofactor">
    <cofactor evidence="5">
        <name>Co(2+)</name>
        <dbReference type="ChEBI" id="CHEBI:48828"/>
    </cofactor>
    <cofactor evidence="5">
        <name>Zn(2+)</name>
        <dbReference type="ChEBI" id="CHEBI:29105"/>
    </cofactor>
    <cofactor evidence="5">
        <name>Mn(2+)</name>
        <dbReference type="ChEBI" id="CHEBI:29035"/>
    </cofactor>
    <cofactor evidence="5">
        <name>Fe(2+)</name>
        <dbReference type="ChEBI" id="CHEBI:29033"/>
    </cofactor>
    <text evidence="5">Binds 2 divalent metal cations per subunit. Has a high-affinity and a low affinity metal-binding site. The true nature of the physiological cofactor is under debate. The enzyme is active with cobalt, zinc, manganese or divalent iron ions. Most likely, methionine aminopeptidases function as mononuclear Fe(2+)-metalloproteases under physiological conditions, and the catalytically relevant metal-binding site has been assigned to the histidine-containing high-affinity site.</text>
</comment>
<keyword evidence="1 5" id="KW-0031">Aminopeptidase</keyword>
<comment type="similarity">
    <text evidence="5">Belongs to the peptidase M24A family. Methionine aminopeptidase type 1 subfamily.</text>
</comment>
<dbReference type="NCBIfam" id="TIGR00500">
    <property type="entry name" value="met_pdase_I"/>
    <property type="match status" value="1"/>
</dbReference>
<feature type="binding site" evidence="5">
    <location>
        <position position="276"/>
    </location>
    <ligand>
        <name>a divalent metal cation</name>
        <dbReference type="ChEBI" id="CHEBI:60240"/>
        <label>1</label>
    </ligand>
</feature>
<keyword evidence="3 5" id="KW-0479">Metal-binding</keyword>
<dbReference type="PROSITE" id="PS00680">
    <property type="entry name" value="MAP_1"/>
    <property type="match status" value="1"/>
</dbReference>
<dbReference type="Proteomes" id="UP000264820">
    <property type="component" value="Unplaced"/>
</dbReference>
<keyword evidence="2 5" id="KW-0645">Protease</keyword>
<feature type="binding site" evidence="5">
    <location>
        <position position="150"/>
    </location>
    <ligand>
        <name>a divalent metal cation</name>
        <dbReference type="ChEBI" id="CHEBI:60240"/>
        <label>2</label>
        <note>catalytic</note>
    </ligand>
</feature>
<dbReference type="InterPro" id="IPR001714">
    <property type="entry name" value="Pept_M24_MAP"/>
</dbReference>
<proteinExistence type="inferred from homology"/>
<feature type="binding site" evidence="5">
    <location>
        <position position="276"/>
    </location>
    <ligand>
        <name>a divalent metal cation</name>
        <dbReference type="ChEBI" id="CHEBI:60240"/>
        <label>2</label>
        <note>catalytic</note>
    </ligand>
</feature>
<dbReference type="HAMAP" id="MF_01974">
    <property type="entry name" value="MetAP_1"/>
    <property type="match status" value="1"/>
</dbReference>
<reference evidence="8" key="2">
    <citation type="submission" date="2025-09" db="UniProtKB">
        <authorList>
            <consortium name="Ensembl"/>
        </authorList>
    </citation>
    <scope>IDENTIFICATION</scope>
</reference>
<name>A0A3Q2Y7Z7_HIPCM</name>
<evidence type="ECO:0000256" key="4">
    <source>
        <dbReference type="ARBA" id="ARBA00022801"/>
    </source>
</evidence>
<dbReference type="GO" id="GO:0046872">
    <property type="term" value="F:metal ion binding"/>
    <property type="evidence" value="ECO:0007669"/>
    <property type="project" value="UniProtKB-UniRule"/>
</dbReference>
<dbReference type="SUPFAM" id="SSF55920">
    <property type="entry name" value="Creatinase/aminopeptidase"/>
    <property type="match status" value="1"/>
</dbReference>
<dbReference type="GO" id="GO:0006508">
    <property type="term" value="P:proteolysis"/>
    <property type="evidence" value="ECO:0007669"/>
    <property type="project" value="UniProtKB-KW"/>
</dbReference>
<dbReference type="InterPro" id="IPR036005">
    <property type="entry name" value="Creatinase/aminopeptidase-like"/>
</dbReference>
<dbReference type="InterPro" id="IPR002467">
    <property type="entry name" value="Pept_M24A_MAP1"/>
</dbReference>
<sequence length="302" mass="33831">WNGPADLLAGLTGVLRRVCGFDLCRSPTVRLCQPHRRFFWRKWMKSHSYNVVRPATVRPAYPVPRHIEQPDYVGTGLVGMTTDEVDFLVHQETIQHNAYPSPLRYGGFPKSVCTSVNNVVCHGIPDSRRLEDGDIINIDVTVYLDGYHGDTSETFFVGEVDEVGRRLVETAKHCRDEAIAACKPGAQLCVIGNTISEIARANGFQVCPYFIGHGIGSYFHCHPEIWHHANDNDMTMEEGMTFTIEPILMEGSAEFQILQDKWTAVSADDARSAQFEHTVAITSDGVEILTRLPEEDDKKILV</sequence>
<dbReference type="GO" id="GO:0070006">
    <property type="term" value="F:metalloaminopeptidase activity"/>
    <property type="evidence" value="ECO:0007669"/>
    <property type="project" value="UniProtKB-UniRule"/>
</dbReference>
<reference evidence="8" key="1">
    <citation type="submission" date="2025-08" db="UniProtKB">
        <authorList>
            <consortium name="Ensembl"/>
        </authorList>
    </citation>
    <scope>IDENTIFICATION</scope>
</reference>
<comment type="function">
    <text evidence="6">Cotranslationally removes the N-terminal methionine from nascent proteins. The N-terminal methionine is often cleaved when the second residue in the primary sequence is small and uncharged (Met-Ala-, Cys, Gly, Pro, Ser, Thr, or Val).</text>
</comment>
<feature type="binding site" evidence="5">
    <location>
        <position position="245"/>
    </location>
    <ligand>
        <name>a divalent metal cation</name>
        <dbReference type="ChEBI" id="CHEBI:60240"/>
        <label>2</label>
        <note>catalytic</note>
    </ligand>
</feature>
<accession>A0A3Q2Y7Z7</accession>
<evidence type="ECO:0000259" key="7">
    <source>
        <dbReference type="Pfam" id="PF00557"/>
    </source>
</evidence>
<dbReference type="EC" id="3.4.11.18" evidence="6"/>
<dbReference type="PANTHER" id="PTHR43330">
    <property type="entry name" value="METHIONINE AMINOPEPTIDASE"/>
    <property type="match status" value="1"/>
</dbReference>
<dbReference type="GO" id="GO:0004239">
    <property type="term" value="F:initiator methionyl aminopeptidase activity"/>
    <property type="evidence" value="ECO:0007669"/>
    <property type="project" value="UniProtKB-UniRule"/>
</dbReference>
<dbReference type="PANTHER" id="PTHR43330:SF8">
    <property type="entry name" value="METHIONINE AMINOPEPTIDASE 1D, MITOCHONDRIAL"/>
    <property type="match status" value="1"/>
</dbReference>
<dbReference type="PRINTS" id="PR00599">
    <property type="entry name" value="MAPEPTIDASE"/>
</dbReference>
<evidence type="ECO:0000256" key="3">
    <source>
        <dbReference type="ARBA" id="ARBA00022723"/>
    </source>
</evidence>
<evidence type="ECO:0000256" key="2">
    <source>
        <dbReference type="ARBA" id="ARBA00022670"/>
    </source>
</evidence>
<feature type="binding site" evidence="5">
    <location>
        <position position="213"/>
    </location>
    <ligand>
        <name>a divalent metal cation</name>
        <dbReference type="ChEBI" id="CHEBI:60240"/>
        <label>2</label>
        <note>catalytic</note>
    </ligand>
</feature>
<evidence type="ECO:0000313" key="9">
    <source>
        <dbReference type="Proteomes" id="UP000264820"/>
    </source>
</evidence>
<evidence type="ECO:0000256" key="1">
    <source>
        <dbReference type="ARBA" id="ARBA00022438"/>
    </source>
</evidence>
<dbReference type="InterPro" id="IPR000994">
    <property type="entry name" value="Pept_M24"/>
</dbReference>
<evidence type="ECO:0000313" key="8">
    <source>
        <dbReference type="Ensembl" id="ENSHCOP00000013854.1"/>
    </source>
</evidence>
<feature type="binding site" evidence="5">
    <location>
        <position position="122"/>
    </location>
    <ligand>
        <name>substrate</name>
    </ligand>
</feature>
<organism evidence="8 9">
    <name type="scientific">Hippocampus comes</name>
    <name type="common">Tiger tail seahorse</name>
    <dbReference type="NCBI Taxonomy" id="109280"/>
    <lineage>
        <taxon>Eukaryota</taxon>
        <taxon>Metazoa</taxon>
        <taxon>Chordata</taxon>
        <taxon>Craniata</taxon>
        <taxon>Vertebrata</taxon>
        <taxon>Euteleostomi</taxon>
        <taxon>Actinopterygii</taxon>
        <taxon>Neopterygii</taxon>
        <taxon>Teleostei</taxon>
        <taxon>Neoteleostei</taxon>
        <taxon>Acanthomorphata</taxon>
        <taxon>Syngnathiaria</taxon>
        <taxon>Syngnathiformes</taxon>
        <taxon>Syngnathoidei</taxon>
        <taxon>Syngnathidae</taxon>
        <taxon>Hippocampus</taxon>
    </lineage>
</organism>
<feature type="binding site" evidence="5">
    <location>
        <position position="150"/>
    </location>
    <ligand>
        <name>a divalent metal cation</name>
        <dbReference type="ChEBI" id="CHEBI:60240"/>
        <label>1</label>
    </ligand>
</feature>
<dbReference type="Ensembl" id="ENSHCOT00000027467.1">
    <property type="protein sequence ID" value="ENSHCOP00000013854.1"/>
    <property type="gene ID" value="ENSHCOG00000017155.1"/>
</dbReference>
<feature type="domain" description="Peptidase M24" evidence="7">
    <location>
        <begin position="78"/>
        <end position="282"/>
    </location>
</feature>
<feature type="binding site" evidence="5">
    <location>
        <position position="220"/>
    </location>
    <ligand>
        <name>substrate</name>
    </ligand>
</feature>
<dbReference type="CDD" id="cd01086">
    <property type="entry name" value="MetAP1"/>
    <property type="match status" value="1"/>
</dbReference>